<proteinExistence type="inferred from homology"/>
<evidence type="ECO:0000313" key="9">
    <source>
        <dbReference type="EMBL" id="MBB3041961.1"/>
    </source>
</evidence>
<dbReference type="GO" id="GO:0016020">
    <property type="term" value="C:membrane"/>
    <property type="evidence" value="ECO:0007669"/>
    <property type="project" value="UniProtKB-SubCell"/>
</dbReference>
<evidence type="ECO:0000256" key="3">
    <source>
        <dbReference type="ARBA" id="ARBA00022679"/>
    </source>
</evidence>
<evidence type="ECO:0000256" key="1">
    <source>
        <dbReference type="ARBA" id="ARBA00004141"/>
    </source>
</evidence>
<feature type="domain" description="Bacterial sugar transferase" evidence="8">
    <location>
        <begin position="251"/>
        <end position="438"/>
    </location>
</feature>
<keyword evidence="5 7" id="KW-1133">Transmembrane helix</keyword>
<feature type="transmembrane region" description="Helical" evidence="7">
    <location>
        <begin position="30"/>
        <end position="49"/>
    </location>
</feature>
<protein>
    <submittedName>
        <fullName evidence="9">Exopolysaccharide biosynthesis polyprenyl glycosylphosphotransferase</fullName>
    </submittedName>
</protein>
<feature type="transmembrane region" description="Helical" evidence="7">
    <location>
        <begin position="85"/>
        <end position="105"/>
    </location>
</feature>
<evidence type="ECO:0000256" key="6">
    <source>
        <dbReference type="ARBA" id="ARBA00023136"/>
    </source>
</evidence>
<feature type="transmembrane region" description="Helical" evidence="7">
    <location>
        <begin position="61"/>
        <end position="79"/>
    </location>
</feature>
<keyword evidence="3 9" id="KW-0808">Transferase</keyword>
<dbReference type="InterPro" id="IPR017475">
    <property type="entry name" value="EPS_sugar_tfrase"/>
</dbReference>
<name>A0A7W4VUD0_9ACTN</name>
<comment type="similarity">
    <text evidence="2">Belongs to the bacterial sugar transferase family.</text>
</comment>
<dbReference type="Pfam" id="PF02397">
    <property type="entry name" value="Bac_transf"/>
    <property type="match status" value="1"/>
</dbReference>
<dbReference type="InterPro" id="IPR003362">
    <property type="entry name" value="Bact_transf"/>
</dbReference>
<dbReference type="AlphaFoldDB" id="A0A7W4VUD0"/>
<comment type="caution">
    <text evidence="9">The sequence shown here is derived from an EMBL/GenBank/DDBJ whole genome shotgun (WGS) entry which is preliminary data.</text>
</comment>
<keyword evidence="10" id="KW-1185">Reference proteome</keyword>
<accession>A0A7W4VUD0</accession>
<comment type="subcellular location">
    <subcellularLocation>
        <location evidence="1">Membrane</location>
        <topology evidence="1">Multi-pass membrane protein</topology>
    </subcellularLocation>
</comment>
<evidence type="ECO:0000256" key="7">
    <source>
        <dbReference type="SAM" id="Phobius"/>
    </source>
</evidence>
<dbReference type="NCBIfam" id="TIGR03025">
    <property type="entry name" value="EPS_sugtrans"/>
    <property type="match status" value="1"/>
</dbReference>
<dbReference type="RefSeq" id="WP_183591808.1">
    <property type="nucleotide sequence ID" value="NZ_JACHWR010000001.1"/>
</dbReference>
<dbReference type="EMBL" id="JACHWR010000001">
    <property type="protein sequence ID" value="MBB3041961.1"/>
    <property type="molecule type" value="Genomic_DNA"/>
</dbReference>
<feature type="transmembrane region" description="Helical" evidence="7">
    <location>
        <begin position="257"/>
        <end position="279"/>
    </location>
</feature>
<organism evidence="9 10">
    <name type="scientific">Nocardioides soli</name>
    <dbReference type="NCBI Taxonomy" id="1036020"/>
    <lineage>
        <taxon>Bacteria</taxon>
        <taxon>Bacillati</taxon>
        <taxon>Actinomycetota</taxon>
        <taxon>Actinomycetes</taxon>
        <taxon>Propionibacteriales</taxon>
        <taxon>Nocardioidaceae</taxon>
        <taxon>Nocardioides</taxon>
    </lineage>
</organism>
<evidence type="ECO:0000256" key="2">
    <source>
        <dbReference type="ARBA" id="ARBA00006464"/>
    </source>
</evidence>
<dbReference type="PANTHER" id="PTHR30576:SF10">
    <property type="entry name" value="SLL5057 PROTEIN"/>
    <property type="match status" value="1"/>
</dbReference>
<gene>
    <name evidence="9" type="ORF">FHU40_001762</name>
</gene>
<evidence type="ECO:0000256" key="5">
    <source>
        <dbReference type="ARBA" id="ARBA00022989"/>
    </source>
</evidence>
<keyword evidence="4 7" id="KW-0812">Transmembrane</keyword>
<dbReference type="Proteomes" id="UP000589626">
    <property type="component" value="Unassembled WGS sequence"/>
</dbReference>
<dbReference type="GO" id="GO:0016780">
    <property type="term" value="F:phosphotransferase activity, for other substituted phosphate groups"/>
    <property type="evidence" value="ECO:0007669"/>
    <property type="project" value="TreeGrafter"/>
</dbReference>
<evidence type="ECO:0000259" key="8">
    <source>
        <dbReference type="Pfam" id="PF02397"/>
    </source>
</evidence>
<dbReference type="PANTHER" id="PTHR30576">
    <property type="entry name" value="COLANIC BIOSYNTHESIS UDP-GLUCOSE LIPID CARRIER TRANSFERASE"/>
    <property type="match status" value="1"/>
</dbReference>
<reference evidence="9 10" key="1">
    <citation type="submission" date="2020-08" db="EMBL/GenBank/DDBJ databases">
        <title>Sequencing the genomes of 1000 actinobacteria strains.</title>
        <authorList>
            <person name="Klenk H.-P."/>
        </authorList>
    </citation>
    <scope>NUCLEOTIDE SEQUENCE [LARGE SCALE GENOMIC DNA]</scope>
    <source>
        <strain evidence="9 10">DSM 105498</strain>
    </source>
</reference>
<evidence type="ECO:0000313" key="10">
    <source>
        <dbReference type="Proteomes" id="UP000589626"/>
    </source>
</evidence>
<sequence length="444" mass="47411">MPLLDLATGALVLSVLLVLAEVTATAAEPRLAVEILLAWCLALAGSGAWTAADRPAGLKAVLRAGVVLGLAFWVAGDVLAPQLPAAGQVGLTAALALAAAVPRLVAGTRPLAVAVAGDLADIGALMTELRRERRSRWHVTSLCVAPDDPVALSDAMDLELCSVPLWLGADAVVDAARATAARAVIVLPGRSLDPAAVRRTCWSAQEAGLEVFVGTGLLDVAPHRVQHVPAGVLGLARVRPATGPSTARAVKHAVDRALAGAALLVLLPVLLGIALAIRWDSPGGALYTQRRTGHRGTPFTMYKFRTMRTDADRLLETLEQHNECDGVLFKMREDPRITRIGRILRKYSLDELPQLINVLRGEMSLVGPRPALPAEVARYELDPRRRLAVLPGLTGLWQVSGRSDLSWEESVRLDLHYVDNWSWTLDLRILARTAGAVLGHRGAY</sequence>
<evidence type="ECO:0000256" key="4">
    <source>
        <dbReference type="ARBA" id="ARBA00022692"/>
    </source>
</evidence>
<keyword evidence="6 7" id="KW-0472">Membrane</keyword>